<dbReference type="InterPro" id="IPR000182">
    <property type="entry name" value="GNAT_dom"/>
</dbReference>
<reference evidence="5" key="1">
    <citation type="journal article" date="2019" name="Int. J. Syst. Evol. Microbiol.">
        <title>The Global Catalogue of Microorganisms (GCM) 10K type strain sequencing project: providing services to taxonomists for standard genome sequencing and annotation.</title>
        <authorList>
            <consortium name="The Broad Institute Genomics Platform"/>
            <consortium name="The Broad Institute Genome Sequencing Center for Infectious Disease"/>
            <person name="Wu L."/>
            <person name="Ma J."/>
        </authorList>
    </citation>
    <scope>NUCLEOTIDE SEQUENCE [LARGE SCALE GENOMIC DNA]</scope>
    <source>
        <strain evidence="5">KCTC 52039</strain>
    </source>
</reference>
<evidence type="ECO:0000313" key="4">
    <source>
        <dbReference type="EMBL" id="MFC3182716.1"/>
    </source>
</evidence>
<proteinExistence type="predicted"/>
<dbReference type="InterPro" id="IPR036388">
    <property type="entry name" value="WH-like_DNA-bd_sf"/>
</dbReference>
<dbReference type="EMBL" id="JBHRTO010000002">
    <property type="protein sequence ID" value="MFC3182716.1"/>
    <property type="molecule type" value="Genomic_DNA"/>
</dbReference>
<gene>
    <name evidence="4" type="ORF">ACFOGH_17090</name>
</gene>
<keyword evidence="2 4" id="KW-0012">Acyltransferase</keyword>
<keyword evidence="1 4" id="KW-0808">Transferase</keyword>
<dbReference type="GO" id="GO:0016746">
    <property type="term" value="F:acyltransferase activity"/>
    <property type="evidence" value="ECO:0007669"/>
    <property type="project" value="UniProtKB-KW"/>
</dbReference>
<dbReference type="EC" id="2.3.1.-" evidence="4"/>
<accession>A0ABV7J1Q4</accession>
<keyword evidence="5" id="KW-1185">Reference proteome</keyword>
<dbReference type="Gene3D" id="1.10.10.10">
    <property type="entry name" value="Winged helix-like DNA-binding domain superfamily/Winged helix DNA-binding domain"/>
    <property type="match status" value="1"/>
</dbReference>
<evidence type="ECO:0000313" key="5">
    <source>
        <dbReference type="Proteomes" id="UP001595547"/>
    </source>
</evidence>
<dbReference type="Gene3D" id="3.40.630.30">
    <property type="match status" value="1"/>
</dbReference>
<dbReference type="RefSeq" id="WP_380074377.1">
    <property type="nucleotide sequence ID" value="NZ_JBHRTO010000002.1"/>
</dbReference>
<evidence type="ECO:0000256" key="1">
    <source>
        <dbReference type="ARBA" id="ARBA00022679"/>
    </source>
</evidence>
<dbReference type="Proteomes" id="UP001595547">
    <property type="component" value="Unassembled WGS sequence"/>
</dbReference>
<evidence type="ECO:0000259" key="3">
    <source>
        <dbReference type="PROSITE" id="PS51186"/>
    </source>
</evidence>
<feature type="domain" description="N-acetyltransferase" evidence="3">
    <location>
        <begin position="141"/>
        <end position="291"/>
    </location>
</feature>
<dbReference type="CDD" id="cd04301">
    <property type="entry name" value="NAT_SF"/>
    <property type="match status" value="1"/>
</dbReference>
<sequence length="291" mass="31805">MLDNIARLRRFNRAVTREVGALDDSYLGRGRPLGAARVLQLITPQGTDVAQIRSQLALDSGLLSRLLRALEAEALIHLVSDPADRRRRTAHLTAAGEAEMQAYNAIGYARAAETLARAKGRQQALIDAMDLIATTLLQDQVQIHDAGPSDPAALACLQAYYDLLAEKITGITPDMLTLPLSDPEKYRAPHGAFLIAWSDDLPVGTVSLRPLEGSTAEVKRLWVHTSARGQGLARRLMQAIESRARSLGYTALKLDTNAALTDAIALYHRDGWQDIPAYTQFPATHWLGKTL</sequence>
<dbReference type="InterPro" id="IPR016181">
    <property type="entry name" value="Acyl_CoA_acyltransferase"/>
</dbReference>
<dbReference type="PROSITE" id="PS51186">
    <property type="entry name" value="GNAT"/>
    <property type="match status" value="1"/>
</dbReference>
<evidence type="ECO:0000256" key="2">
    <source>
        <dbReference type="ARBA" id="ARBA00023315"/>
    </source>
</evidence>
<dbReference type="PANTHER" id="PTHR43877:SF2">
    <property type="entry name" value="AMINOALKYLPHOSPHONATE N-ACETYLTRANSFERASE-RELATED"/>
    <property type="match status" value="1"/>
</dbReference>
<dbReference type="InterPro" id="IPR050832">
    <property type="entry name" value="Bact_Acetyltransf"/>
</dbReference>
<organism evidence="4 5">
    <name type="scientific">Cypionkella sinensis</name>
    <dbReference type="NCBI Taxonomy" id="1756043"/>
    <lineage>
        <taxon>Bacteria</taxon>
        <taxon>Pseudomonadati</taxon>
        <taxon>Pseudomonadota</taxon>
        <taxon>Alphaproteobacteria</taxon>
        <taxon>Rhodobacterales</taxon>
        <taxon>Paracoccaceae</taxon>
        <taxon>Cypionkella</taxon>
    </lineage>
</organism>
<dbReference type="PANTHER" id="PTHR43877">
    <property type="entry name" value="AMINOALKYLPHOSPHONATE N-ACETYLTRANSFERASE-RELATED-RELATED"/>
    <property type="match status" value="1"/>
</dbReference>
<name>A0ABV7J1Q4_9RHOB</name>
<dbReference type="Pfam" id="PF00583">
    <property type="entry name" value="Acetyltransf_1"/>
    <property type="match status" value="1"/>
</dbReference>
<dbReference type="SUPFAM" id="SSF55729">
    <property type="entry name" value="Acyl-CoA N-acyltransferases (Nat)"/>
    <property type="match status" value="1"/>
</dbReference>
<protein>
    <submittedName>
        <fullName evidence="4">GNAT family N-acetyltransferase</fullName>
        <ecNumber evidence="4">2.3.1.-</ecNumber>
    </submittedName>
</protein>
<comment type="caution">
    <text evidence="4">The sequence shown here is derived from an EMBL/GenBank/DDBJ whole genome shotgun (WGS) entry which is preliminary data.</text>
</comment>